<dbReference type="Pfam" id="PF00149">
    <property type="entry name" value="Metallophos"/>
    <property type="match status" value="1"/>
</dbReference>
<dbReference type="InterPro" id="IPR003812">
    <property type="entry name" value="Fido"/>
</dbReference>
<dbReference type="PRINTS" id="PR01607">
    <property type="entry name" value="APYRASEFAMLY"/>
</dbReference>
<organism evidence="5 6">
    <name type="scientific">Nocardioides zeae</name>
    <dbReference type="NCBI Taxonomy" id="1457234"/>
    <lineage>
        <taxon>Bacteria</taxon>
        <taxon>Bacillati</taxon>
        <taxon>Actinomycetota</taxon>
        <taxon>Actinomycetes</taxon>
        <taxon>Propionibacteriales</taxon>
        <taxon>Nocardioidaceae</taxon>
        <taxon>Nocardioides</taxon>
    </lineage>
</organism>
<evidence type="ECO:0000256" key="3">
    <source>
        <dbReference type="SAM" id="SignalP"/>
    </source>
</evidence>
<dbReference type="InterPro" id="IPR008334">
    <property type="entry name" value="5'-Nucleotdase_C"/>
</dbReference>
<feature type="signal peptide" evidence="3">
    <location>
        <begin position="1"/>
        <end position="29"/>
    </location>
</feature>
<accession>A0A6P0HLE5</accession>
<dbReference type="Gene3D" id="3.60.21.10">
    <property type="match status" value="1"/>
</dbReference>
<reference evidence="5 6" key="1">
    <citation type="journal article" date="2014" name="Int. J. Syst. Evol. Microbiol.">
        <title>Nocardioides zeae sp. nov., isolated from the stem of Zea mays.</title>
        <authorList>
            <person name="Glaeser S.P."/>
            <person name="McInroy J.A."/>
            <person name="Busse H.J."/>
            <person name="Kampfer P."/>
        </authorList>
    </citation>
    <scope>NUCLEOTIDE SEQUENCE [LARGE SCALE GENOMIC DNA]</scope>
    <source>
        <strain evidence="5 6">JCM 30728</strain>
    </source>
</reference>
<dbReference type="PANTHER" id="PTHR11575:SF24">
    <property type="entry name" value="5'-NUCLEOTIDASE"/>
    <property type="match status" value="1"/>
</dbReference>
<feature type="chain" id="PRO_5027091510" evidence="3">
    <location>
        <begin position="30"/>
        <end position="1107"/>
    </location>
</feature>
<dbReference type="PROSITE" id="PS51459">
    <property type="entry name" value="FIDO"/>
    <property type="match status" value="1"/>
</dbReference>
<protein>
    <submittedName>
        <fullName evidence="5">Bifunctional metallophosphatase/5'-nucleotidase</fullName>
    </submittedName>
</protein>
<dbReference type="SUPFAM" id="SSF55816">
    <property type="entry name" value="5'-nucleotidase (syn. UDP-sugar hydrolase), C-terminal domain"/>
    <property type="match status" value="1"/>
</dbReference>
<keyword evidence="6" id="KW-1185">Reference proteome</keyword>
<dbReference type="RefSeq" id="WP_163772627.1">
    <property type="nucleotide sequence ID" value="NZ_JAAGXA010000008.1"/>
</dbReference>
<keyword evidence="1 3" id="KW-0732">Signal</keyword>
<dbReference type="SUPFAM" id="SSF56300">
    <property type="entry name" value="Metallo-dependent phosphatases"/>
    <property type="match status" value="1"/>
</dbReference>
<dbReference type="InterPro" id="IPR036597">
    <property type="entry name" value="Fido-like_dom_sf"/>
</dbReference>
<dbReference type="GO" id="GO:0008253">
    <property type="term" value="F:5'-nucleotidase activity"/>
    <property type="evidence" value="ECO:0007669"/>
    <property type="project" value="TreeGrafter"/>
</dbReference>
<proteinExistence type="predicted"/>
<gene>
    <name evidence="5" type="ORF">G3T38_12390</name>
</gene>
<evidence type="ECO:0000256" key="1">
    <source>
        <dbReference type="ARBA" id="ARBA00022729"/>
    </source>
</evidence>
<dbReference type="Gene3D" id="3.90.780.10">
    <property type="entry name" value="5'-Nucleotidase, C-terminal domain"/>
    <property type="match status" value="1"/>
</dbReference>
<dbReference type="EMBL" id="JAAGXA010000008">
    <property type="protein sequence ID" value="NEN79077.1"/>
    <property type="molecule type" value="Genomic_DNA"/>
</dbReference>
<dbReference type="Proteomes" id="UP000468687">
    <property type="component" value="Unassembled WGS sequence"/>
</dbReference>
<evidence type="ECO:0000313" key="6">
    <source>
        <dbReference type="Proteomes" id="UP000468687"/>
    </source>
</evidence>
<evidence type="ECO:0000256" key="2">
    <source>
        <dbReference type="SAM" id="MobiDB-lite"/>
    </source>
</evidence>
<dbReference type="GO" id="GO:0008768">
    <property type="term" value="F:UDP-sugar diphosphatase activity"/>
    <property type="evidence" value="ECO:0007669"/>
    <property type="project" value="TreeGrafter"/>
</dbReference>
<name>A0A6P0HLE5_9ACTN</name>
<feature type="domain" description="Fido" evidence="4">
    <location>
        <begin position="961"/>
        <end position="1091"/>
    </location>
</feature>
<dbReference type="Pfam" id="PF02872">
    <property type="entry name" value="5_nucleotid_C"/>
    <property type="match status" value="1"/>
</dbReference>
<sequence length="1107" mass="114717">MSAARLSALAVTAGLCAVVPVALAPSASAAPVSIQLLNFNDFHGRIDANTTKFATTIEQLRAQNPNTLLMSNGDSIGASIFASAVQEDVPTLEVLNALEVATSGVGNHEFDQGYDNLTGLVADTVDFDYLGANVYEKGTDTPALPEYAEFEVGGLTVGVVGAVTLETADIVSPSGIETIDFGDPVEAVNRVAAQLSDGDASNGEADVIVAQYHEGANLTTGLDAAKADRPEFAEIVDGTSAAVDVIFTGHTHQKYAYDAPVPGTERTRPVLQTGQYGENIGQVNLTVDSETGEVTAYTQQNVARVATADTTLPRVAAVDAITKEALEYAAEVGNEPVGEITADITRAYSAPGTTDRSVESTLGTLVGNALRDGVPENIGTPDLGITNPGGLRDDLLFAGNTASNPANTDGVVTVAEANNVLPFLNNVSLVELTGAELAQVFEQQWPVEGRSSTLRLGTSDNVAITTNPSAPAGSRVENIWVDGVLVQPEETYTVSTFSFLAGGGDSFTAFKEGTTRDTGLVDRELWFSYLDDASPIEPDFAKHQIVAPGMPTVLGIGDAAEISVSNLDLTSLGSPANTDLTAYVVDEEGEVVDVAGEATVTAGAATIAVEVPLSAYEGDEIYLVAEPTGTAVGPIAVVDERTASTATGPATAVTTTVGKGVQVPIRITSDATATGTVEMRWNGYRQTATVVNGVARPTVPSNWKPGTYNIGFYYSGDAQTARSAVGVRVTIGRAPSVVLLTVPNPVKAGATPTLGIQVGNSSGVPYTGRANISYGGKGYQVLVVSGRANFKMPPGRVGNHLITVWIDGNALTAPSASTRGVRIIRPPPGVDPPGGGWRPPASSPPPPPTTDVFRRSVATLALVPDVAPDPLIHLVALEGVGSAYAAARDGIDVMLRDRGLRRTSPELTAESLLRGAHASAVLEGSGSTLAEVREGTGDEIAQDAVRVSTELLGLAPQLRTAPLMAFARLHALAATGSLPDERRGRPRDAESAARLRSTAELLLTSREVPALVVAAVVHAEIACAAPFPSHNGIVARAAERLVLVARGLDEKSLVVPEAGHLAVRAEYESNLRGYRSGSASGVHAWLLYAAEAYAAGAEASPLRRDAS</sequence>
<feature type="region of interest" description="Disordered" evidence="2">
    <location>
        <begin position="820"/>
        <end position="850"/>
    </location>
</feature>
<dbReference type="GO" id="GO:0009166">
    <property type="term" value="P:nucleotide catabolic process"/>
    <property type="evidence" value="ECO:0007669"/>
    <property type="project" value="InterPro"/>
</dbReference>
<dbReference type="InterPro" id="IPR029052">
    <property type="entry name" value="Metallo-depent_PP-like"/>
</dbReference>
<dbReference type="InterPro" id="IPR004843">
    <property type="entry name" value="Calcineurin-like_PHP"/>
</dbReference>
<evidence type="ECO:0000313" key="5">
    <source>
        <dbReference type="EMBL" id="NEN79077.1"/>
    </source>
</evidence>
<evidence type="ECO:0000259" key="4">
    <source>
        <dbReference type="PROSITE" id="PS51459"/>
    </source>
</evidence>
<dbReference type="PANTHER" id="PTHR11575">
    <property type="entry name" value="5'-NUCLEOTIDASE-RELATED"/>
    <property type="match status" value="1"/>
</dbReference>
<comment type="caution">
    <text evidence="5">The sequence shown here is derived from an EMBL/GenBank/DDBJ whole genome shotgun (WGS) entry which is preliminary data.</text>
</comment>
<dbReference type="Gene3D" id="1.10.3290.10">
    <property type="entry name" value="Fido-like domain"/>
    <property type="match status" value="1"/>
</dbReference>
<dbReference type="GO" id="GO:0030288">
    <property type="term" value="C:outer membrane-bounded periplasmic space"/>
    <property type="evidence" value="ECO:0007669"/>
    <property type="project" value="TreeGrafter"/>
</dbReference>
<dbReference type="InterPro" id="IPR036907">
    <property type="entry name" value="5'-Nucleotdase_C_sf"/>
</dbReference>
<dbReference type="InterPro" id="IPR006179">
    <property type="entry name" value="5_nucleotidase/apyrase"/>
</dbReference>
<dbReference type="AlphaFoldDB" id="A0A6P0HLE5"/>